<dbReference type="PROSITE" id="PS00668">
    <property type="entry name" value="COMPLEX1_ND1_2"/>
    <property type="match status" value="1"/>
</dbReference>
<feature type="transmembrane region" description="Helical" evidence="14">
    <location>
        <begin position="179"/>
        <end position="198"/>
    </location>
</feature>
<dbReference type="HAMAP" id="MF_01350">
    <property type="entry name" value="NDH1_NuoH"/>
    <property type="match status" value="1"/>
</dbReference>
<dbReference type="EMBL" id="OM677824">
    <property type="protein sequence ID" value="UZT67458.1"/>
    <property type="molecule type" value="Genomic_DNA"/>
</dbReference>
<dbReference type="PROSITE" id="PS00667">
    <property type="entry name" value="COMPLEX1_ND1_1"/>
    <property type="match status" value="1"/>
</dbReference>
<dbReference type="EC" id="7.1.1.2" evidence="13"/>
<dbReference type="PANTHER" id="PTHR11432:SF3">
    <property type="entry name" value="NADH-UBIQUINONE OXIDOREDUCTASE CHAIN 1"/>
    <property type="match status" value="1"/>
</dbReference>
<organism evidence="15">
    <name type="scientific">Pujadella villari</name>
    <dbReference type="NCBI Taxonomy" id="2943468"/>
    <lineage>
        <taxon>Eukaryota</taxon>
        <taxon>Metazoa</taxon>
        <taxon>Ecdysozoa</taxon>
        <taxon>Arthropoda</taxon>
        <taxon>Hexapoda</taxon>
        <taxon>Insecta</taxon>
        <taxon>Pterygota</taxon>
        <taxon>Neoptera</taxon>
        <taxon>Endopterygota</taxon>
        <taxon>Hymenoptera</taxon>
        <taxon>Apocrita</taxon>
        <taxon>Proctotrupomorpha</taxon>
        <taxon>Cynipoidea</taxon>
        <taxon>Figitidae</taxon>
        <taxon>Aspicerinae</taxon>
        <taxon>Pujadella</taxon>
    </lineage>
</organism>
<dbReference type="InterPro" id="IPR018086">
    <property type="entry name" value="NADH_UbQ_OxRdtase_su1_CS"/>
</dbReference>
<comment type="subcellular location">
    <subcellularLocation>
        <location evidence="2 12">Mitochondrion inner membrane</location>
        <topology evidence="2 12">Multi-pass membrane protein</topology>
    </subcellularLocation>
</comment>
<evidence type="ECO:0000256" key="10">
    <source>
        <dbReference type="ARBA" id="ARBA00023128"/>
    </source>
</evidence>
<keyword evidence="6 12" id="KW-0812">Transmembrane</keyword>
<evidence type="ECO:0000256" key="7">
    <source>
        <dbReference type="ARBA" id="ARBA00022792"/>
    </source>
</evidence>
<dbReference type="GO" id="GO:0003954">
    <property type="term" value="F:NADH dehydrogenase activity"/>
    <property type="evidence" value="ECO:0007669"/>
    <property type="project" value="TreeGrafter"/>
</dbReference>
<keyword evidence="9 13" id="KW-0830">Ubiquinone</keyword>
<evidence type="ECO:0000256" key="1">
    <source>
        <dbReference type="ARBA" id="ARBA00003257"/>
    </source>
</evidence>
<reference evidence="15" key="2">
    <citation type="submission" date="2022-02" db="EMBL/GenBank/DDBJ databases">
        <authorList>
            <person name="Shu X.H."/>
            <person name="Li Z.K."/>
            <person name="Tang P."/>
            <person name="Chen X.X."/>
        </authorList>
    </citation>
    <scope>NUCLEOTIDE SEQUENCE</scope>
</reference>
<evidence type="ECO:0000256" key="9">
    <source>
        <dbReference type="ARBA" id="ARBA00023075"/>
    </source>
</evidence>
<dbReference type="PANTHER" id="PTHR11432">
    <property type="entry name" value="NADH DEHYDROGENASE SUBUNIT 1"/>
    <property type="match status" value="1"/>
</dbReference>
<geneLocation type="mitochondrion" evidence="15"/>
<keyword evidence="11 14" id="KW-0472">Membrane</keyword>
<dbReference type="GO" id="GO:0008137">
    <property type="term" value="F:NADH dehydrogenase (ubiquinone) activity"/>
    <property type="evidence" value="ECO:0007669"/>
    <property type="project" value="UniProtKB-EC"/>
</dbReference>
<evidence type="ECO:0000256" key="6">
    <source>
        <dbReference type="ARBA" id="ARBA00022692"/>
    </source>
</evidence>
<evidence type="ECO:0000256" key="13">
    <source>
        <dbReference type="RuleBase" id="RU000473"/>
    </source>
</evidence>
<evidence type="ECO:0000256" key="2">
    <source>
        <dbReference type="ARBA" id="ARBA00004448"/>
    </source>
</evidence>
<evidence type="ECO:0000313" key="15">
    <source>
        <dbReference type="EMBL" id="UZT67458.1"/>
    </source>
</evidence>
<comment type="function">
    <text evidence="1">Core subunit of the mitochondrial membrane respiratory chain NADH dehydrogenase (Complex I) that is believed to belong to the minimal assembly required for catalysis. Complex I functions in the transfer of electrons from NADH to the respiratory chain. The immediate electron acceptor for the enzyme is believed to be ubiquinone.</text>
</comment>
<comment type="catalytic activity">
    <reaction evidence="13">
        <text>a ubiquinone + NADH + 5 H(+)(in) = a ubiquinol + NAD(+) + 4 H(+)(out)</text>
        <dbReference type="Rhea" id="RHEA:29091"/>
        <dbReference type="Rhea" id="RHEA-COMP:9565"/>
        <dbReference type="Rhea" id="RHEA-COMP:9566"/>
        <dbReference type="ChEBI" id="CHEBI:15378"/>
        <dbReference type="ChEBI" id="CHEBI:16389"/>
        <dbReference type="ChEBI" id="CHEBI:17976"/>
        <dbReference type="ChEBI" id="CHEBI:57540"/>
        <dbReference type="ChEBI" id="CHEBI:57945"/>
        <dbReference type="EC" id="7.1.1.2"/>
    </reaction>
</comment>
<evidence type="ECO:0000256" key="3">
    <source>
        <dbReference type="ARBA" id="ARBA00010535"/>
    </source>
</evidence>
<sequence length="314" mass="36977">MNMNYYLNNLIINMLMIIGPLISLAFLTLLERKILGFTQLRKGPNKPSLKGLLQPFSDAIKLYSKELFLVKNLNYMFFLMSPILSLLIMLMLWIITPMYFNLFYLDLNITMFLSFLSLNVYTTMISGWSSNSSYSMLGSVRAISQTISYEVSLILIILVTLILTESFNMNKIMIYQTHMNFIFYLFPVSLMFFISMTAELNRTPFDLAEGESELVSGFNTEYMSGPFALIFMAEYGMIMIMSFMFTLFYWTSSNYKIMFFVKMIFMMNLIILLRSSMPRFRYDKLMMLTWKSFLPSILNLLIYFYFLKIFLMII</sequence>
<name>A0A9E8G8T8_9HYME</name>
<keyword evidence="5" id="KW-0813">Transport</keyword>
<gene>
    <name evidence="15" type="primary">nad1</name>
</gene>
<accession>A0A9E8G8T8</accession>
<evidence type="ECO:0000256" key="8">
    <source>
        <dbReference type="ARBA" id="ARBA00022989"/>
    </source>
</evidence>
<dbReference type="AlphaFoldDB" id="A0A9E8G8T8"/>
<evidence type="ECO:0000256" key="11">
    <source>
        <dbReference type="ARBA" id="ARBA00023136"/>
    </source>
</evidence>
<evidence type="ECO:0000256" key="4">
    <source>
        <dbReference type="ARBA" id="ARBA00021009"/>
    </source>
</evidence>
<feature type="transmembrane region" description="Helical" evidence="14">
    <location>
        <begin position="147"/>
        <end position="167"/>
    </location>
</feature>
<keyword evidence="10 13" id="KW-0496">Mitochondrion</keyword>
<reference evidence="15" key="1">
    <citation type="journal article" date="2022" name="Genes (Basel)">
        <title>Novel Gene Rearrangements in the Mitochondrial Genomes of Cynipoid Wasps (Hymenoptera: Cynipoidea).</title>
        <authorList>
            <person name="Shu X."/>
            <person name="Li Z."/>
            <person name="Yuan R."/>
            <person name="Tang P."/>
            <person name="Chen X."/>
        </authorList>
    </citation>
    <scope>NUCLEOTIDE SEQUENCE</scope>
</reference>
<evidence type="ECO:0000256" key="5">
    <source>
        <dbReference type="ARBA" id="ARBA00022448"/>
    </source>
</evidence>
<keyword evidence="8 14" id="KW-1133">Transmembrane helix</keyword>
<feature type="transmembrane region" description="Helical" evidence="14">
    <location>
        <begin position="75"/>
        <end position="95"/>
    </location>
</feature>
<feature type="transmembrane region" description="Helical" evidence="14">
    <location>
        <begin position="257"/>
        <end position="273"/>
    </location>
</feature>
<dbReference type="GO" id="GO:0009060">
    <property type="term" value="P:aerobic respiration"/>
    <property type="evidence" value="ECO:0007669"/>
    <property type="project" value="TreeGrafter"/>
</dbReference>
<feature type="transmembrane region" description="Helical" evidence="14">
    <location>
        <begin position="107"/>
        <end position="127"/>
    </location>
</feature>
<feature type="transmembrane region" description="Helical" evidence="14">
    <location>
        <begin position="12"/>
        <end position="30"/>
    </location>
</feature>
<dbReference type="GO" id="GO:0005743">
    <property type="term" value="C:mitochondrial inner membrane"/>
    <property type="evidence" value="ECO:0007669"/>
    <property type="project" value="UniProtKB-SubCell"/>
</dbReference>
<feature type="transmembrane region" description="Helical" evidence="14">
    <location>
        <begin position="293"/>
        <end position="313"/>
    </location>
</feature>
<proteinExistence type="inferred from homology"/>
<evidence type="ECO:0000256" key="14">
    <source>
        <dbReference type="SAM" id="Phobius"/>
    </source>
</evidence>
<keyword evidence="12" id="KW-0520">NAD</keyword>
<evidence type="ECO:0000256" key="12">
    <source>
        <dbReference type="RuleBase" id="RU000471"/>
    </source>
</evidence>
<keyword evidence="7" id="KW-0999">Mitochondrion inner membrane</keyword>
<feature type="transmembrane region" description="Helical" evidence="14">
    <location>
        <begin position="227"/>
        <end position="250"/>
    </location>
</feature>
<comment type="similarity">
    <text evidence="3 12">Belongs to the complex I subunit 1 family.</text>
</comment>
<dbReference type="InterPro" id="IPR001694">
    <property type="entry name" value="NADH_UbQ_OxRdtase_su1/FPO"/>
</dbReference>
<protein>
    <recommendedName>
        <fullName evidence="4 13">NADH-ubiquinone oxidoreductase chain 1</fullName>
        <ecNumber evidence="13">7.1.1.2</ecNumber>
    </recommendedName>
</protein>
<dbReference type="Pfam" id="PF00146">
    <property type="entry name" value="NADHdh"/>
    <property type="match status" value="1"/>
</dbReference>